<gene>
    <name evidence="1" type="ORF">KZJ38_22285</name>
</gene>
<protein>
    <recommendedName>
        <fullName evidence="3">Phasin protein</fullName>
    </recommendedName>
</protein>
<reference evidence="1 2" key="1">
    <citation type="submission" date="2021-07" db="EMBL/GenBank/DDBJ databases">
        <title>Paraburkholderia edwinii protects Aspergillus sp. from phenazines by acting as a toxin sponge.</title>
        <authorList>
            <person name="Dahlstrom K.M."/>
            <person name="Newman D.K."/>
        </authorList>
    </citation>
    <scope>NUCLEOTIDE SEQUENCE [LARGE SCALE GENOMIC DNA]</scope>
    <source>
        <strain evidence="1 2">Pe01</strain>
    </source>
</reference>
<evidence type="ECO:0000313" key="1">
    <source>
        <dbReference type="EMBL" id="QYD72455.1"/>
    </source>
</evidence>
<dbReference type="EMBL" id="CP080096">
    <property type="protein sequence ID" value="QYD72455.1"/>
    <property type="molecule type" value="Genomic_DNA"/>
</dbReference>
<name>A0ABX8UYY7_9BURK</name>
<dbReference type="RefSeq" id="WP_219801878.1">
    <property type="nucleotide sequence ID" value="NZ_CP080096.1"/>
</dbReference>
<dbReference type="Proteomes" id="UP000826462">
    <property type="component" value="Chromosome 2"/>
</dbReference>
<evidence type="ECO:0008006" key="3">
    <source>
        <dbReference type="Google" id="ProtNLM"/>
    </source>
</evidence>
<accession>A0ABX8UYY7</accession>
<proteinExistence type="predicted"/>
<sequence length="133" mass="14739">MSGLSLTQHSRNELPTICITTVKGMAMNLNDVRTWLEREHAGFSDIRRLAEQCREASARPSRESAAMLLLAERASAFCERYEEVALATEVVDQFLVRMRNDVHALSDALDQSGERFLGAINMLAAEAAKELAA</sequence>
<organism evidence="1 2">
    <name type="scientific">Paraburkholderia edwinii</name>
    <dbReference type="NCBI Taxonomy" id="2861782"/>
    <lineage>
        <taxon>Bacteria</taxon>
        <taxon>Pseudomonadati</taxon>
        <taxon>Pseudomonadota</taxon>
        <taxon>Betaproteobacteria</taxon>
        <taxon>Burkholderiales</taxon>
        <taxon>Burkholderiaceae</taxon>
        <taxon>Paraburkholderia</taxon>
    </lineage>
</organism>
<keyword evidence="2" id="KW-1185">Reference proteome</keyword>
<evidence type="ECO:0000313" key="2">
    <source>
        <dbReference type="Proteomes" id="UP000826462"/>
    </source>
</evidence>